<keyword evidence="4" id="KW-1185">Reference proteome</keyword>
<dbReference type="RefSeq" id="WP_140620957.1">
    <property type="nucleotide sequence ID" value="NZ_VFRQ01000003.1"/>
</dbReference>
<evidence type="ECO:0000256" key="2">
    <source>
        <dbReference type="SAM" id="MobiDB-lite"/>
    </source>
</evidence>
<feature type="compositionally biased region" description="Basic and acidic residues" evidence="2">
    <location>
        <begin position="426"/>
        <end position="436"/>
    </location>
</feature>
<organism evidence="3 4">
    <name type="scientific">Pontibacter mangrovi</name>
    <dbReference type="NCBI Taxonomy" id="2589816"/>
    <lineage>
        <taxon>Bacteria</taxon>
        <taxon>Pseudomonadati</taxon>
        <taxon>Bacteroidota</taxon>
        <taxon>Cytophagia</taxon>
        <taxon>Cytophagales</taxon>
        <taxon>Hymenobacteraceae</taxon>
        <taxon>Pontibacter</taxon>
    </lineage>
</organism>
<sequence length="453" mass="50976">MKRKSQAPVFAISIDDTDEKTGVNLISFVSRPAIEADFVALSQSVKLAQDKHKQILTGPVLIPDKKIFRLTEDEEPFYIQFDADTIERIRNKFHKNNFTHATNDEHELALDGNYVVESWLISDAEKDKAVALGLSDLPVGTWMVSYRVEDADYWEKEILSGNKRGFSLEGLFDYEEVKEQLSKTDTPDQDMKKPKGWFQRMSALKLSTIELEDGTVIVHDPITNKLFNSDNTYLESGTYKTKQGVTFKVETSTSVYQWFYQEPEKLAQTEMKKPLKKPGLIARMMAKLTAFMALATMTLEDGSTIEVDDETKEVFSLSEEGERGEPLADGTYTLEDGTTIEVAEGKLKEAAPEEDQELSKAQARIAELEKQLSDANASKLSAEQKATELEAKLKAEEDKATKLSAEKQELEVKLKKKPGAELLKMGGDKEPADERLSPAQVRLAEVRSRNKKK</sequence>
<accession>A0A501W880</accession>
<dbReference type="AlphaFoldDB" id="A0A501W880"/>
<evidence type="ECO:0000313" key="3">
    <source>
        <dbReference type="EMBL" id="TPE44932.1"/>
    </source>
</evidence>
<keyword evidence="1" id="KW-0175">Coiled coil</keyword>
<name>A0A501W880_9BACT</name>
<protein>
    <submittedName>
        <fullName evidence="3">Uncharacterized protein</fullName>
    </submittedName>
</protein>
<dbReference type="OrthoDB" id="1445418at2"/>
<dbReference type="EMBL" id="VFRQ01000003">
    <property type="protein sequence ID" value="TPE44932.1"/>
    <property type="molecule type" value="Genomic_DNA"/>
</dbReference>
<gene>
    <name evidence="3" type="ORF">FJM65_07920</name>
</gene>
<comment type="caution">
    <text evidence="3">The sequence shown here is derived from an EMBL/GenBank/DDBJ whole genome shotgun (WGS) entry which is preliminary data.</text>
</comment>
<feature type="coiled-coil region" evidence="1">
    <location>
        <begin position="351"/>
        <end position="413"/>
    </location>
</feature>
<reference evidence="3 4" key="1">
    <citation type="submission" date="2019-06" db="EMBL/GenBank/DDBJ databases">
        <title>A novel bacterium of genus Pontibacter, isolated from marine sediment.</title>
        <authorList>
            <person name="Huang H."/>
            <person name="Mo K."/>
            <person name="Hu Y."/>
        </authorList>
    </citation>
    <scope>NUCLEOTIDE SEQUENCE [LARGE SCALE GENOMIC DNA]</scope>
    <source>
        <strain evidence="3 4">HB172049</strain>
    </source>
</reference>
<evidence type="ECO:0000256" key="1">
    <source>
        <dbReference type="SAM" id="Coils"/>
    </source>
</evidence>
<feature type="compositionally biased region" description="Basic and acidic residues" evidence="2">
    <location>
        <begin position="444"/>
        <end position="453"/>
    </location>
</feature>
<evidence type="ECO:0000313" key="4">
    <source>
        <dbReference type="Proteomes" id="UP000316727"/>
    </source>
</evidence>
<feature type="region of interest" description="Disordered" evidence="2">
    <location>
        <begin position="416"/>
        <end position="453"/>
    </location>
</feature>
<dbReference type="Proteomes" id="UP000316727">
    <property type="component" value="Unassembled WGS sequence"/>
</dbReference>
<proteinExistence type="predicted"/>